<organism evidence="9">
    <name type="scientific">bioreactor metagenome</name>
    <dbReference type="NCBI Taxonomy" id="1076179"/>
    <lineage>
        <taxon>unclassified sequences</taxon>
        <taxon>metagenomes</taxon>
        <taxon>ecological metagenomes</taxon>
    </lineage>
</organism>
<dbReference type="InterPro" id="IPR003667">
    <property type="entry name" value="NqrDE/RnfAE"/>
</dbReference>
<keyword evidence="2" id="KW-0813">Transport</keyword>
<evidence type="ECO:0000256" key="8">
    <source>
        <dbReference type="SAM" id="Phobius"/>
    </source>
</evidence>
<dbReference type="AlphaFoldDB" id="A0A645CGQ0"/>
<feature type="transmembrane region" description="Helical" evidence="8">
    <location>
        <begin position="39"/>
        <end position="58"/>
    </location>
</feature>
<feature type="transmembrane region" description="Helical" evidence="8">
    <location>
        <begin position="70"/>
        <end position="90"/>
    </location>
</feature>
<dbReference type="Pfam" id="PF02508">
    <property type="entry name" value="Rnf-Nqr"/>
    <property type="match status" value="1"/>
</dbReference>
<feature type="transmembrane region" description="Helical" evidence="8">
    <location>
        <begin position="167"/>
        <end position="189"/>
    </location>
</feature>
<name>A0A645CGQ0_9ZZZZ</name>
<evidence type="ECO:0000256" key="7">
    <source>
        <dbReference type="ARBA" id="ARBA00023136"/>
    </source>
</evidence>
<keyword evidence="5" id="KW-0249">Electron transport</keyword>
<evidence type="ECO:0000256" key="5">
    <source>
        <dbReference type="ARBA" id="ARBA00022982"/>
    </source>
</evidence>
<dbReference type="GO" id="GO:0012505">
    <property type="term" value="C:endomembrane system"/>
    <property type="evidence" value="ECO:0007669"/>
    <property type="project" value="UniProtKB-SubCell"/>
</dbReference>
<evidence type="ECO:0000256" key="4">
    <source>
        <dbReference type="ARBA" id="ARBA00022967"/>
    </source>
</evidence>
<dbReference type="GO" id="GO:0005886">
    <property type="term" value="C:plasma membrane"/>
    <property type="evidence" value="ECO:0007669"/>
    <property type="project" value="TreeGrafter"/>
</dbReference>
<evidence type="ECO:0000256" key="3">
    <source>
        <dbReference type="ARBA" id="ARBA00022692"/>
    </source>
</evidence>
<protein>
    <submittedName>
        <fullName evidence="9">Electron transport complex subunit RnfE</fullName>
    </submittedName>
</protein>
<evidence type="ECO:0000256" key="6">
    <source>
        <dbReference type="ARBA" id="ARBA00022989"/>
    </source>
</evidence>
<feature type="transmembrane region" description="Helical" evidence="8">
    <location>
        <begin position="126"/>
        <end position="147"/>
    </location>
</feature>
<dbReference type="PANTHER" id="PTHR30586">
    <property type="entry name" value="ELECTRON TRANSPORT COMPLEX PROTEIN RNFE"/>
    <property type="match status" value="1"/>
</dbReference>
<dbReference type="NCBIfam" id="NF009070">
    <property type="entry name" value="PRK12405.1"/>
    <property type="match status" value="1"/>
</dbReference>
<sequence length="222" mass="23092">MNKLSNLTRGIIKENPVLVLLLGTCPTLATSTLAKNAIGMGLAATVVLVCSNIAISALRKIIPDKVRIPSYIVVIAGFVTIVQMVVKAYAPALDKSLGIYLPLIVVNCIILGRAEMFASKNSVVDSALDGVGMGIGFTLALLLMATIREIFGAGSWMGIRLVSEEARTISIMGLAPGGFFVFGALIALVNKLSKGKAIKKKEFGCAGCGSEEACGEDAKGAC</sequence>
<keyword evidence="6 8" id="KW-1133">Transmembrane helix</keyword>
<feature type="transmembrane region" description="Helical" evidence="8">
    <location>
        <begin position="96"/>
        <end position="114"/>
    </location>
</feature>
<dbReference type="EMBL" id="VSSQ01027091">
    <property type="protein sequence ID" value="MPM76136.1"/>
    <property type="molecule type" value="Genomic_DNA"/>
</dbReference>
<evidence type="ECO:0000256" key="2">
    <source>
        <dbReference type="ARBA" id="ARBA00022448"/>
    </source>
</evidence>
<proteinExistence type="inferred from homology"/>
<dbReference type="InterPro" id="IPR010968">
    <property type="entry name" value="RnfE"/>
</dbReference>
<keyword evidence="4" id="KW-1278">Translocase</keyword>
<dbReference type="GO" id="GO:0022900">
    <property type="term" value="P:electron transport chain"/>
    <property type="evidence" value="ECO:0007669"/>
    <property type="project" value="InterPro"/>
</dbReference>
<gene>
    <name evidence="9" type="primary">rnfE_17</name>
    <name evidence="9" type="ORF">SDC9_123132</name>
</gene>
<accession>A0A645CGQ0</accession>
<comment type="subcellular location">
    <subcellularLocation>
        <location evidence="1">Endomembrane system</location>
        <topology evidence="1">Multi-pass membrane protein</topology>
    </subcellularLocation>
</comment>
<evidence type="ECO:0000313" key="9">
    <source>
        <dbReference type="EMBL" id="MPM76136.1"/>
    </source>
</evidence>
<dbReference type="PANTHER" id="PTHR30586:SF0">
    <property type="entry name" value="ION-TRANSLOCATING OXIDOREDUCTASE COMPLEX SUBUNIT E"/>
    <property type="match status" value="1"/>
</dbReference>
<evidence type="ECO:0000256" key="1">
    <source>
        <dbReference type="ARBA" id="ARBA00004127"/>
    </source>
</evidence>
<comment type="caution">
    <text evidence="9">The sequence shown here is derived from an EMBL/GenBank/DDBJ whole genome shotgun (WGS) entry which is preliminary data.</text>
</comment>
<keyword evidence="3 8" id="KW-0812">Transmembrane</keyword>
<keyword evidence="7 8" id="KW-0472">Membrane</keyword>
<dbReference type="NCBIfam" id="TIGR01948">
    <property type="entry name" value="rnfE"/>
    <property type="match status" value="1"/>
</dbReference>
<dbReference type="HAMAP" id="MF_00478">
    <property type="entry name" value="RsxE_RnfE"/>
    <property type="match status" value="1"/>
</dbReference>
<reference evidence="9" key="1">
    <citation type="submission" date="2019-08" db="EMBL/GenBank/DDBJ databases">
        <authorList>
            <person name="Kucharzyk K."/>
            <person name="Murdoch R.W."/>
            <person name="Higgins S."/>
            <person name="Loffler F."/>
        </authorList>
    </citation>
    <scope>NUCLEOTIDE SEQUENCE</scope>
</reference>
<dbReference type="PIRSF" id="PIRSF006102">
    <property type="entry name" value="NQR_DE"/>
    <property type="match status" value="1"/>
</dbReference>